<dbReference type="RefSeq" id="WP_151622618.1">
    <property type="nucleotide sequence ID" value="NZ_CP043028.1"/>
</dbReference>
<name>A0A5P6VNY3_PSEXY</name>
<keyword evidence="1" id="KW-0175">Coiled coil</keyword>
<dbReference type="EMBL" id="CP043028">
    <property type="protein sequence ID" value="QFJ54122.1"/>
    <property type="molecule type" value="Genomic_DNA"/>
</dbReference>
<evidence type="ECO:0000313" key="3">
    <source>
        <dbReference type="Proteomes" id="UP000327030"/>
    </source>
</evidence>
<dbReference type="Proteomes" id="UP000327030">
    <property type="component" value="Chromosome 1"/>
</dbReference>
<feature type="coiled-coil region" evidence="1">
    <location>
        <begin position="14"/>
        <end position="41"/>
    </location>
</feature>
<reference evidence="3" key="1">
    <citation type="submission" date="2019-08" db="EMBL/GenBank/DDBJ databases">
        <title>Complete Genome Sequence of the Polysaccharide-Degrading Rumen Bacterium Pseudobutyrivibrio xylanivorans MA3014.</title>
        <authorList>
            <person name="Palevich N."/>
            <person name="Maclean P.H."/>
            <person name="Kelly W.J."/>
            <person name="Leahy S.C."/>
            <person name="Rakonjac J."/>
            <person name="Attwood G.T."/>
        </authorList>
    </citation>
    <scope>NUCLEOTIDE SEQUENCE [LARGE SCALE GENOMIC DNA]</scope>
    <source>
        <strain evidence="3">MA3014</strain>
    </source>
</reference>
<protein>
    <submittedName>
        <fullName evidence="2">Uncharacterized protein</fullName>
    </submittedName>
</protein>
<evidence type="ECO:0000313" key="2">
    <source>
        <dbReference type="EMBL" id="QFJ54122.1"/>
    </source>
</evidence>
<proteinExistence type="predicted"/>
<gene>
    <name evidence="2" type="ORF">FXF36_04165</name>
</gene>
<dbReference type="OrthoDB" id="2056578at2"/>
<dbReference type="KEGG" id="pxv:FXF36_04165"/>
<sequence>MGWNFEDESKPYSSDDAYEDLEAIKAMLHEAKKKINRSKLEDSGIDISLNIELDDDNNH</sequence>
<dbReference type="AlphaFoldDB" id="A0A5P6VNY3"/>
<accession>A0A5P6VNY3</accession>
<organism evidence="2 3">
    <name type="scientific">Pseudobutyrivibrio xylanivorans</name>
    <dbReference type="NCBI Taxonomy" id="185007"/>
    <lineage>
        <taxon>Bacteria</taxon>
        <taxon>Bacillati</taxon>
        <taxon>Bacillota</taxon>
        <taxon>Clostridia</taxon>
        <taxon>Lachnospirales</taxon>
        <taxon>Lachnospiraceae</taxon>
        <taxon>Pseudobutyrivibrio</taxon>
    </lineage>
</organism>
<evidence type="ECO:0000256" key="1">
    <source>
        <dbReference type="SAM" id="Coils"/>
    </source>
</evidence>